<protein>
    <submittedName>
        <fullName evidence="2">Uncharacterized protein</fullName>
    </submittedName>
</protein>
<proteinExistence type="predicted"/>
<feature type="transmembrane region" description="Helical" evidence="1">
    <location>
        <begin position="230"/>
        <end position="247"/>
    </location>
</feature>
<keyword evidence="1" id="KW-0472">Membrane</keyword>
<organism evidence="2 3">
    <name type="scientific">Legionella feeleii</name>
    <dbReference type="NCBI Taxonomy" id="453"/>
    <lineage>
        <taxon>Bacteria</taxon>
        <taxon>Pseudomonadati</taxon>
        <taxon>Pseudomonadota</taxon>
        <taxon>Gammaproteobacteria</taxon>
        <taxon>Legionellales</taxon>
        <taxon>Legionellaceae</taxon>
        <taxon>Legionella</taxon>
    </lineage>
</organism>
<dbReference type="AlphaFoldDB" id="A0A378KKB9"/>
<reference evidence="2 3" key="1">
    <citation type="submission" date="2018-06" db="EMBL/GenBank/DDBJ databases">
        <authorList>
            <consortium name="Pathogen Informatics"/>
            <person name="Doyle S."/>
        </authorList>
    </citation>
    <scope>NUCLEOTIDE SEQUENCE [LARGE SCALE GENOMIC DNA]</scope>
    <source>
        <strain evidence="2 3">NCTC11978</strain>
    </source>
</reference>
<keyword evidence="1" id="KW-1133">Transmembrane helix</keyword>
<gene>
    <name evidence="2" type="ORF">NCTC11978_03363</name>
</gene>
<accession>A0A378KKB9</accession>
<dbReference type="EMBL" id="UGNY01000002">
    <property type="protein sequence ID" value="STX88346.1"/>
    <property type="molecule type" value="Genomic_DNA"/>
</dbReference>
<feature type="transmembrane region" description="Helical" evidence="1">
    <location>
        <begin position="172"/>
        <end position="194"/>
    </location>
</feature>
<evidence type="ECO:0000256" key="1">
    <source>
        <dbReference type="SAM" id="Phobius"/>
    </source>
</evidence>
<dbReference type="RefSeq" id="WP_115176553.1">
    <property type="nucleotide sequence ID" value="NZ_UGNY01000002.1"/>
</dbReference>
<sequence length="358" mass="43268">MKMEQLLCAEDYDKERIKYLEELMDRCKDNEYIPSLERYPRNTLRNVKWMSINILIEAFINYHALQINEEFVPYMHKLYLISQDIMEIIPRFRFRLKEEVYRFSDKAQGGYIVDDLPVDLLQGVGQENKTYKEIRLQYFSDLLYANFYCETEMDKLNDFLMHYCEFPYKLEWINYCIVNSYLAIGIYNSANFYWRPRTLATRKYFMANKYYEYPTEDPLREFLIIFKKNIYKIIKYCLSPALALYFWLNNEKVYTLIFTFLVLAQLVASISNKNEKIRYEKWLNEYAHSINSLIEIKMRLNSSVMDVELIIKNLLMADKYKEFQFDNLISFLKNIQSKTINPINRVTFGLMKDSKSNV</sequence>
<dbReference type="Proteomes" id="UP000254033">
    <property type="component" value="Unassembled WGS sequence"/>
</dbReference>
<keyword evidence="1" id="KW-0812">Transmembrane</keyword>
<feature type="transmembrane region" description="Helical" evidence="1">
    <location>
        <begin position="253"/>
        <end position="271"/>
    </location>
</feature>
<name>A0A378KKB9_9GAMM</name>
<evidence type="ECO:0000313" key="3">
    <source>
        <dbReference type="Proteomes" id="UP000254033"/>
    </source>
</evidence>
<evidence type="ECO:0000313" key="2">
    <source>
        <dbReference type="EMBL" id="STX88346.1"/>
    </source>
</evidence>